<protein>
    <submittedName>
        <fullName evidence="1">Unnamed protein product</fullName>
    </submittedName>
</protein>
<evidence type="ECO:0000313" key="1">
    <source>
        <dbReference type="EMBL" id="GME79301.1"/>
    </source>
</evidence>
<accession>A0ACB5T1K8</accession>
<name>A0ACB5T1K8_AMBMO</name>
<reference evidence="1" key="1">
    <citation type="submission" date="2023-04" db="EMBL/GenBank/DDBJ databases">
        <title>Ambrosiozyma monospora NBRC 10751.</title>
        <authorList>
            <person name="Ichikawa N."/>
            <person name="Sato H."/>
            <person name="Tonouchi N."/>
        </authorList>
    </citation>
    <scope>NUCLEOTIDE SEQUENCE</scope>
    <source>
        <strain evidence="1">NBRC 10751</strain>
    </source>
</reference>
<comment type="caution">
    <text evidence="1">The sequence shown here is derived from an EMBL/GenBank/DDBJ whole genome shotgun (WGS) entry which is preliminary data.</text>
</comment>
<organism evidence="1 2">
    <name type="scientific">Ambrosiozyma monospora</name>
    <name type="common">Yeast</name>
    <name type="synonym">Endomycopsis monosporus</name>
    <dbReference type="NCBI Taxonomy" id="43982"/>
    <lineage>
        <taxon>Eukaryota</taxon>
        <taxon>Fungi</taxon>
        <taxon>Dikarya</taxon>
        <taxon>Ascomycota</taxon>
        <taxon>Saccharomycotina</taxon>
        <taxon>Pichiomycetes</taxon>
        <taxon>Pichiales</taxon>
        <taxon>Pichiaceae</taxon>
        <taxon>Ambrosiozyma</taxon>
    </lineage>
</organism>
<proteinExistence type="predicted"/>
<evidence type="ECO:0000313" key="2">
    <source>
        <dbReference type="Proteomes" id="UP001165064"/>
    </source>
</evidence>
<gene>
    <name evidence="1" type="ORF">Amon02_000386900</name>
</gene>
<dbReference type="Proteomes" id="UP001165064">
    <property type="component" value="Unassembled WGS sequence"/>
</dbReference>
<dbReference type="EMBL" id="BSXS01002539">
    <property type="protein sequence ID" value="GME79301.1"/>
    <property type="molecule type" value="Genomic_DNA"/>
</dbReference>
<keyword evidence="2" id="KW-1185">Reference proteome</keyword>
<sequence>MSPPPLADTNLFKPIKVGNVTLKNRLAFAPTTRLRNAEGGIATTLVQKHYEDRAENNGGLLIAEASFVSPQAGLFPGVPMIHTEEQAKAWKPITDSVHAKGSAIALQIWYLGRASYPAILKAAGLPMLAPSAIYMDEESEKAAIEAGNPLKAMTTDDIHQLIEDFKQAAIKAIKIAGFDFIELHSAHMYALCQFIDINSNKRTDEYGGSIEKRAKLVLEVVDAVCEAVGPEHVGIRFSPYVTWQGGSGADSPLLHPIAQYSYIFSELERRGKEGKRIAYVHNIEARVGRGIDVKDGPEHSSEWVRQIWKGVLIRAGGYLHQPDYANLIKDVNDNDRTLIGVSRYYTSNPDLAERLKKGLELSPYERDNFYSPGNYGYNTYGKSGEKNLDKDSDVAKEVAVPLV</sequence>